<dbReference type="EnsemblMetazoa" id="CLYHEMT021757.3">
    <property type="protein sequence ID" value="CLYHEMP021757.3"/>
    <property type="gene ID" value="CLYHEMG021757"/>
</dbReference>
<proteinExistence type="predicted"/>
<dbReference type="OrthoDB" id="5982326at2759"/>
<accession>A0A7M5XDU3</accession>
<dbReference type="SUPFAM" id="SSF56973">
    <property type="entry name" value="Aerolisin/ETX pore-forming domain"/>
    <property type="match status" value="1"/>
</dbReference>
<dbReference type="PROSITE" id="PS51212">
    <property type="entry name" value="WSC"/>
    <property type="match status" value="1"/>
</dbReference>
<evidence type="ECO:0000313" key="3">
    <source>
        <dbReference type="Proteomes" id="UP000594262"/>
    </source>
</evidence>
<organism evidence="2 3">
    <name type="scientific">Clytia hemisphaerica</name>
    <dbReference type="NCBI Taxonomy" id="252671"/>
    <lineage>
        <taxon>Eukaryota</taxon>
        <taxon>Metazoa</taxon>
        <taxon>Cnidaria</taxon>
        <taxon>Hydrozoa</taxon>
        <taxon>Hydroidolina</taxon>
        <taxon>Leptothecata</taxon>
        <taxon>Obeliida</taxon>
        <taxon>Clytiidae</taxon>
        <taxon>Clytia</taxon>
    </lineage>
</organism>
<dbReference type="AlphaFoldDB" id="A0A7M5XDU3"/>
<dbReference type="Gene3D" id="2.170.15.10">
    <property type="entry name" value="Proaerolysin, chain A, domain 3"/>
    <property type="match status" value="1"/>
</dbReference>
<dbReference type="Proteomes" id="UP000594262">
    <property type="component" value="Unplaced"/>
</dbReference>
<dbReference type="InterPro" id="IPR002889">
    <property type="entry name" value="WSC_carb-bd"/>
</dbReference>
<feature type="domain" description="WSC" evidence="1">
    <location>
        <begin position="44"/>
        <end position="137"/>
    </location>
</feature>
<evidence type="ECO:0000313" key="2">
    <source>
        <dbReference type="EnsemblMetazoa" id="CLYHEMP021757.3"/>
    </source>
</evidence>
<name>A0A7M5XDU3_9CNID</name>
<reference evidence="2" key="1">
    <citation type="submission" date="2021-01" db="UniProtKB">
        <authorList>
            <consortium name="EnsemblMetazoa"/>
        </authorList>
    </citation>
    <scope>IDENTIFICATION</scope>
</reference>
<keyword evidence="3" id="KW-1185">Reference proteome</keyword>
<sequence>MNCHQIVELESSRPIMGMLRRLLFISLLIYIVQSHKLAKRSTPSYRVEGCFRSAPGGGKSQNMGHSASNVRCQDICRDHGYILAATKGTMCHCRNIYPQGRKVADSQCRTRCRSWLSCNNAQECCGGSQAYTVSVVGNIDVAKQVLRRIAHKWQVSTHYRKHMRNFVNKPQFRHVEADWWRSFDVKGWSNCPDGTYMTGVWRNNNNQDNDGIHLIELAECKSAAAHLFSAGKGDQDCYKLDIWKTWDSKNWATCKAGYYMSGIYNTEGHRLHNIEEFHCCRPKSQHKSWGSCYNHDAWVSLNDKGWTKCNNGYYMVGMYRNDCNNLWCIEEFKCCQMGSYNQDSYVDKPIITIKTMGTDGRLKECTMDAMDKTPESKTYSCKAVSSRQNILKLDAVEFKVEDKTQPTTAKPERVKNFKPVICSASNNAYTCTKTLKTAIQTTTSLVIGTGFQMGVSVSNTVGVSAEAFGVSASSEFSVQVSASTSFNVERTKSKTITVEDETKVDVKVPAHKQIMIDLLRKKVDIIYKWKGIFRLLGKYKLSWSNGDQTTQDITTVLSGTNRDMYAFGTWNYPGTDVLQVLVTDQYGNKKTECQHKTGSKKDCSVAGL</sequence>
<dbReference type="SMART" id="SM00321">
    <property type="entry name" value="WSC"/>
    <property type="match status" value="1"/>
</dbReference>
<evidence type="ECO:0000259" key="1">
    <source>
        <dbReference type="PROSITE" id="PS51212"/>
    </source>
</evidence>
<protein>
    <recommendedName>
        <fullName evidence="1">WSC domain-containing protein</fullName>
    </recommendedName>
</protein>